<dbReference type="InterPro" id="IPR050793">
    <property type="entry name" value="CMP-NeuNAc_synthase"/>
</dbReference>
<dbReference type="InterPro" id="IPR006549">
    <property type="entry name" value="HAD-SF_hydro_IIIA"/>
</dbReference>
<dbReference type="EC" id="3.1.3.45" evidence="5 11"/>
<accession>A0A545T6L1</accession>
<dbReference type="SFLD" id="SFLDS00003">
    <property type="entry name" value="Haloacid_Dehalogenase"/>
    <property type="match status" value="1"/>
</dbReference>
<dbReference type="SFLD" id="SFLDG01136">
    <property type="entry name" value="C1.6:_Phosphoserine_Phosphatas"/>
    <property type="match status" value="1"/>
</dbReference>
<evidence type="ECO:0000256" key="12">
    <source>
        <dbReference type="PIRSR" id="PIRSR006118-2"/>
    </source>
</evidence>
<comment type="subunit">
    <text evidence="4 11">Homotetramer.</text>
</comment>
<dbReference type="RefSeq" id="WP_142942995.1">
    <property type="nucleotide sequence ID" value="NZ_VIKR01000004.1"/>
</dbReference>
<keyword evidence="9 11" id="KW-0460">Magnesium</keyword>
<feature type="binding site" evidence="12">
    <location>
        <position position="22"/>
    </location>
    <ligand>
        <name>Mg(2+)</name>
        <dbReference type="ChEBI" id="CHEBI:18420"/>
    </ligand>
</feature>
<dbReference type="AlphaFoldDB" id="A0A545T6L1"/>
<proteinExistence type="inferred from homology"/>
<feature type="binding site" evidence="12">
    <location>
        <position position="24"/>
    </location>
    <ligand>
        <name>substrate</name>
    </ligand>
</feature>
<dbReference type="EMBL" id="VIKR01000004">
    <property type="protein sequence ID" value="TQV72869.1"/>
    <property type="molecule type" value="Genomic_DNA"/>
</dbReference>
<evidence type="ECO:0000256" key="6">
    <source>
        <dbReference type="ARBA" id="ARBA00020092"/>
    </source>
</evidence>
<evidence type="ECO:0000313" key="13">
    <source>
        <dbReference type="EMBL" id="TQV72869.1"/>
    </source>
</evidence>
<dbReference type="SFLD" id="SFLDF00036">
    <property type="entry name" value="deoxy-d-mannose-octulosonate_8"/>
    <property type="match status" value="1"/>
</dbReference>
<dbReference type="PRINTS" id="PR00119">
    <property type="entry name" value="CATATPASE"/>
</dbReference>
<evidence type="ECO:0000256" key="9">
    <source>
        <dbReference type="ARBA" id="ARBA00022842"/>
    </source>
</evidence>
<evidence type="ECO:0000256" key="1">
    <source>
        <dbReference type="ARBA" id="ARBA00000898"/>
    </source>
</evidence>
<comment type="similarity">
    <text evidence="3 11">Belongs to the KdsC family.</text>
</comment>
<dbReference type="GO" id="GO:0008781">
    <property type="term" value="F:N-acylneuraminate cytidylyltransferase activity"/>
    <property type="evidence" value="ECO:0007669"/>
    <property type="project" value="TreeGrafter"/>
</dbReference>
<dbReference type="PIRSF" id="PIRSF006118">
    <property type="entry name" value="KDO8-P_Ptase"/>
    <property type="match status" value="1"/>
</dbReference>
<dbReference type="PANTHER" id="PTHR21485:SF3">
    <property type="entry name" value="N-ACYLNEURAMINATE CYTIDYLYLTRANSFERASE"/>
    <property type="match status" value="1"/>
</dbReference>
<keyword evidence="14" id="KW-1185">Reference proteome</keyword>
<keyword evidence="11" id="KW-0448">Lipopolysaccharide biosynthesis</keyword>
<comment type="caution">
    <text evidence="13">The sequence shown here is derived from an EMBL/GenBank/DDBJ whole genome shotgun (WGS) entry which is preliminary data.</text>
</comment>
<comment type="cofactor">
    <cofactor evidence="2 11 12">
        <name>Mg(2+)</name>
        <dbReference type="ChEBI" id="CHEBI:18420"/>
    </cofactor>
</comment>
<dbReference type="OrthoDB" id="9805604at2"/>
<dbReference type="GO" id="GO:0009103">
    <property type="term" value="P:lipopolysaccharide biosynthetic process"/>
    <property type="evidence" value="ECO:0007669"/>
    <property type="project" value="UniProtKB-UniRule"/>
</dbReference>
<evidence type="ECO:0000256" key="5">
    <source>
        <dbReference type="ARBA" id="ARBA00013066"/>
    </source>
</evidence>
<dbReference type="PANTHER" id="PTHR21485">
    <property type="entry name" value="HAD SUPERFAMILY MEMBERS CMAS AND KDSC"/>
    <property type="match status" value="1"/>
</dbReference>
<evidence type="ECO:0000256" key="11">
    <source>
        <dbReference type="PIRNR" id="PIRNR006118"/>
    </source>
</evidence>
<gene>
    <name evidence="13" type="primary">kdsC</name>
    <name evidence="13" type="ORF">FLL45_15500</name>
</gene>
<keyword evidence="7 11" id="KW-0479">Metal-binding</keyword>
<evidence type="ECO:0000256" key="7">
    <source>
        <dbReference type="ARBA" id="ARBA00022723"/>
    </source>
</evidence>
<dbReference type="NCBIfam" id="TIGR01670">
    <property type="entry name" value="KdsC-phosphatas"/>
    <property type="match status" value="1"/>
</dbReference>
<evidence type="ECO:0000256" key="10">
    <source>
        <dbReference type="ARBA" id="ARBA00031051"/>
    </source>
</evidence>
<dbReference type="NCBIfam" id="NF007019">
    <property type="entry name" value="PRK09484.1"/>
    <property type="match status" value="1"/>
</dbReference>
<comment type="catalytic activity">
    <reaction evidence="1 11">
        <text>3-deoxy-alpha-D-manno-2-octulosonate-8-phosphate + H2O = 3-deoxy-alpha-D-manno-oct-2-ulosonate + phosphate</text>
        <dbReference type="Rhea" id="RHEA:11500"/>
        <dbReference type="ChEBI" id="CHEBI:15377"/>
        <dbReference type="ChEBI" id="CHEBI:43474"/>
        <dbReference type="ChEBI" id="CHEBI:85985"/>
        <dbReference type="ChEBI" id="CHEBI:85986"/>
        <dbReference type="EC" id="3.1.3.45"/>
    </reaction>
</comment>
<feature type="binding site" evidence="12">
    <location>
        <position position="115"/>
    </location>
    <ligand>
        <name>Mg(2+)</name>
        <dbReference type="ChEBI" id="CHEBI:18420"/>
    </ligand>
</feature>
<dbReference type="GO" id="GO:0046872">
    <property type="term" value="F:metal ion binding"/>
    <property type="evidence" value="ECO:0007669"/>
    <property type="project" value="UniProtKB-UniRule"/>
</dbReference>
<evidence type="ECO:0000256" key="8">
    <source>
        <dbReference type="ARBA" id="ARBA00022801"/>
    </source>
</evidence>
<dbReference type="SUPFAM" id="SSF56784">
    <property type="entry name" value="HAD-like"/>
    <property type="match status" value="1"/>
</dbReference>
<dbReference type="GO" id="GO:0019143">
    <property type="term" value="F:3-deoxy-manno-octulosonate-8-phosphatase activity"/>
    <property type="evidence" value="ECO:0007669"/>
    <property type="project" value="UniProtKB-UniRule"/>
</dbReference>
<comment type="function">
    <text evidence="11">Catalyzes the hydrolysis of 3-deoxy-D-manno-octulosonate 8-phosphate (KDO 8-P) to 3-deoxy-D-manno-octulosonate (KDO) and inorganic phosphate.</text>
</comment>
<sequence length="179" mass="19505">MTTNTNDTLIAKAQKIKLLICDVDGVLSDGKVYFSNQGDELKNFNIKDGLGIKLLQKSGIKVAIITGRESNIVTHRAKELGITILYQGRSDKRATFQEIIESLELSSEEVAHIGDDLPDLPLMKKAGLGLAVNDAHDFVRHNADWVSSKNGGQGAVREAADMLLDAQGKLDSLLKSYLQ</sequence>
<keyword evidence="8 11" id="KW-0378">Hydrolase</keyword>
<dbReference type="SFLD" id="SFLDG01138">
    <property type="entry name" value="C1.6.2:_Deoxy-d-mannose-octulo"/>
    <property type="match status" value="1"/>
</dbReference>
<evidence type="ECO:0000256" key="3">
    <source>
        <dbReference type="ARBA" id="ARBA00005893"/>
    </source>
</evidence>
<dbReference type="NCBIfam" id="TIGR01662">
    <property type="entry name" value="HAD-SF-IIIA"/>
    <property type="match status" value="1"/>
</dbReference>
<dbReference type="FunFam" id="3.40.50.1000:FF:000029">
    <property type="entry name" value="3-deoxy-D-manno-octulosonate 8-phosphate phosphatase KdsC"/>
    <property type="match status" value="1"/>
</dbReference>
<protein>
    <recommendedName>
        <fullName evidence="6 11">3-deoxy-D-manno-octulosonate 8-phosphate phosphatase KdsC</fullName>
        <ecNumber evidence="5 11">3.1.3.45</ecNumber>
    </recommendedName>
    <alternativeName>
        <fullName evidence="10 11">KDO 8-P phosphatase</fullName>
    </alternativeName>
</protein>
<evidence type="ECO:0000256" key="2">
    <source>
        <dbReference type="ARBA" id="ARBA00001946"/>
    </source>
</evidence>
<dbReference type="Gene3D" id="3.40.50.1000">
    <property type="entry name" value="HAD superfamily/HAD-like"/>
    <property type="match status" value="1"/>
</dbReference>
<dbReference type="CDD" id="cd01630">
    <property type="entry name" value="HAD_KDO-like"/>
    <property type="match status" value="1"/>
</dbReference>
<dbReference type="InterPro" id="IPR023214">
    <property type="entry name" value="HAD_sf"/>
</dbReference>
<evidence type="ECO:0000256" key="4">
    <source>
        <dbReference type="ARBA" id="ARBA00011881"/>
    </source>
</evidence>
<organism evidence="13 14">
    <name type="scientific">Aliikangiella marina</name>
    <dbReference type="NCBI Taxonomy" id="1712262"/>
    <lineage>
        <taxon>Bacteria</taxon>
        <taxon>Pseudomonadati</taxon>
        <taxon>Pseudomonadota</taxon>
        <taxon>Gammaproteobacteria</taxon>
        <taxon>Oceanospirillales</taxon>
        <taxon>Pleioneaceae</taxon>
        <taxon>Aliikangiella</taxon>
    </lineage>
</organism>
<dbReference type="InterPro" id="IPR010023">
    <property type="entry name" value="KdsC_fam"/>
</dbReference>
<dbReference type="Proteomes" id="UP000317839">
    <property type="component" value="Unassembled WGS sequence"/>
</dbReference>
<reference evidence="13 14" key="1">
    <citation type="submission" date="2019-06" db="EMBL/GenBank/DDBJ databases">
        <title>Draft genome of Aliikangiella marina GYP-15.</title>
        <authorList>
            <person name="Wang G."/>
        </authorList>
    </citation>
    <scope>NUCLEOTIDE SEQUENCE [LARGE SCALE GENOMIC DNA]</scope>
    <source>
        <strain evidence="13 14">GYP-15</strain>
    </source>
</reference>
<dbReference type="InterPro" id="IPR036412">
    <property type="entry name" value="HAD-like_sf"/>
</dbReference>
<dbReference type="Pfam" id="PF08282">
    <property type="entry name" value="Hydrolase_3"/>
    <property type="match status" value="1"/>
</dbReference>
<evidence type="ECO:0000313" key="14">
    <source>
        <dbReference type="Proteomes" id="UP000317839"/>
    </source>
</evidence>
<name>A0A545T6L1_9GAMM</name>